<dbReference type="AlphaFoldDB" id="A0A0F9QZX2"/>
<feature type="region of interest" description="Disordered" evidence="1">
    <location>
        <begin position="1"/>
        <end position="41"/>
    </location>
</feature>
<evidence type="ECO:0000256" key="1">
    <source>
        <dbReference type="SAM" id="MobiDB-lite"/>
    </source>
</evidence>
<gene>
    <name evidence="2" type="ORF">LCGC14_0638670</name>
</gene>
<feature type="compositionally biased region" description="Polar residues" evidence="1">
    <location>
        <begin position="17"/>
        <end position="27"/>
    </location>
</feature>
<evidence type="ECO:0000313" key="2">
    <source>
        <dbReference type="EMBL" id="KKN49865.1"/>
    </source>
</evidence>
<comment type="caution">
    <text evidence="2">The sequence shown here is derived from an EMBL/GenBank/DDBJ whole genome shotgun (WGS) entry which is preliminary data.</text>
</comment>
<name>A0A0F9QZX2_9ZZZZ</name>
<dbReference type="EMBL" id="LAZR01001147">
    <property type="protein sequence ID" value="KKN49865.1"/>
    <property type="molecule type" value="Genomic_DNA"/>
</dbReference>
<sequence>MSKVTPFHSKKPGTTVYHDNNQCTEGNNIERENKVSGTGGLSKCSRCKTLS</sequence>
<accession>A0A0F9QZX2</accession>
<protein>
    <submittedName>
        <fullName evidence="2">Uncharacterized protein</fullName>
    </submittedName>
</protein>
<organism evidence="2">
    <name type="scientific">marine sediment metagenome</name>
    <dbReference type="NCBI Taxonomy" id="412755"/>
    <lineage>
        <taxon>unclassified sequences</taxon>
        <taxon>metagenomes</taxon>
        <taxon>ecological metagenomes</taxon>
    </lineage>
</organism>
<proteinExistence type="predicted"/>
<reference evidence="2" key="1">
    <citation type="journal article" date="2015" name="Nature">
        <title>Complex archaea that bridge the gap between prokaryotes and eukaryotes.</title>
        <authorList>
            <person name="Spang A."/>
            <person name="Saw J.H."/>
            <person name="Jorgensen S.L."/>
            <person name="Zaremba-Niedzwiedzka K."/>
            <person name="Martijn J."/>
            <person name="Lind A.E."/>
            <person name="van Eijk R."/>
            <person name="Schleper C."/>
            <person name="Guy L."/>
            <person name="Ettema T.J."/>
        </authorList>
    </citation>
    <scope>NUCLEOTIDE SEQUENCE</scope>
</reference>